<evidence type="ECO:0000256" key="1">
    <source>
        <dbReference type="ARBA" id="ARBA00004609"/>
    </source>
</evidence>
<dbReference type="InterPro" id="IPR003599">
    <property type="entry name" value="Ig_sub"/>
</dbReference>
<comment type="similarity">
    <text evidence="2">Belongs to the immunoglobulin superfamily. Contactin family.</text>
</comment>
<evidence type="ECO:0000256" key="8">
    <source>
        <dbReference type="ARBA" id="ARBA00023136"/>
    </source>
</evidence>
<evidence type="ECO:0000256" key="10">
    <source>
        <dbReference type="ARBA" id="ARBA00023180"/>
    </source>
</evidence>
<keyword evidence="4" id="KW-0336">GPI-anchor</keyword>
<keyword evidence="18" id="KW-1185">Reference proteome</keyword>
<evidence type="ECO:0000256" key="4">
    <source>
        <dbReference type="ARBA" id="ARBA00022622"/>
    </source>
</evidence>
<keyword evidence="9" id="KW-1015">Disulfide bond</keyword>
<keyword evidence="6" id="KW-0677">Repeat</keyword>
<dbReference type="SUPFAM" id="SSF48726">
    <property type="entry name" value="Immunoglobulin"/>
    <property type="match status" value="2"/>
</dbReference>
<dbReference type="Pfam" id="PF07679">
    <property type="entry name" value="I-set"/>
    <property type="match status" value="1"/>
</dbReference>
<comment type="subcellular location">
    <subcellularLocation>
        <location evidence="1">Cell membrane</location>
        <topology evidence="1">Lipid-anchor</topology>
        <topology evidence="1">GPI-anchor</topology>
    </subcellularLocation>
</comment>
<name>A0ABD0X844_UMBPY</name>
<dbReference type="InterPro" id="IPR013098">
    <property type="entry name" value="Ig_I-set"/>
</dbReference>
<dbReference type="InterPro" id="IPR003598">
    <property type="entry name" value="Ig_sub2"/>
</dbReference>
<dbReference type="GO" id="GO:0007155">
    <property type="term" value="P:cell adhesion"/>
    <property type="evidence" value="ECO:0007669"/>
    <property type="project" value="UniProtKB-KW"/>
</dbReference>
<dbReference type="EMBL" id="JAGEUA010000005">
    <property type="protein sequence ID" value="KAL0978656.1"/>
    <property type="molecule type" value="Genomic_DNA"/>
</dbReference>
<keyword evidence="12" id="KW-0393">Immunoglobulin domain</keyword>
<dbReference type="GO" id="GO:0005886">
    <property type="term" value="C:plasma membrane"/>
    <property type="evidence" value="ECO:0007669"/>
    <property type="project" value="UniProtKB-SubCell"/>
</dbReference>
<evidence type="ECO:0000256" key="3">
    <source>
        <dbReference type="ARBA" id="ARBA00022475"/>
    </source>
</evidence>
<dbReference type="Gene3D" id="2.60.40.10">
    <property type="entry name" value="Immunoglobulins"/>
    <property type="match status" value="6"/>
</dbReference>
<dbReference type="InterPro" id="IPR013783">
    <property type="entry name" value="Ig-like_fold"/>
</dbReference>
<dbReference type="FunFam" id="2.60.40.10:FF:000028">
    <property type="entry name" value="Neuronal cell adhesion molecule"/>
    <property type="match status" value="1"/>
</dbReference>
<keyword evidence="5" id="KW-0732">Signal</keyword>
<keyword evidence="11" id="KW-0449">Lipoprotein</keyword>
<reference evidence="17 18" key="1">
    <citation type="submission" date="2024-06" db="EMBL/GenBank/DDBJ databases">
        <authorList>
            <person name="Pan Q."/>
            <person name="Wen M."/>
            <person name="Jouanno E."/>
            <person name="Zahm M."/>
            <person name="Klopp C."/>
            <person name="Cabau C."/>
            <person name="Louis A."/>
            <person name="Berthelot C."/>
            <person name="Parey E."/>
            <person name="Roest Crollius H."/>
            <person name="Montfort J."/>
            <person name="Robinson-Rechavi M."/>
            <person name="Bouchez O."/>
            <person name="Lampietro C."/>
            <person name="Lopez Roques C."/>
            <person name="Donnadieu C."/>
            <person name="Postlethwait J."/>
            <person name="Bobe J."/>
            <person name="Verreycken H."/>
            <person name="Guiguen Y."/>
        </authorList>
    </citation>
    <scope>NUCLEOTIDE SEQUENCE [LARGE SCALE GENOMIC DNA]</scope>
    <source>
        <strain evidence="17">Up_M1</strain>
        <tissue evidence="17">Testis</tissue>
    </source>
</reference>
<keyword evidence="7" id="KW-0130">Cell adhesion</keyword>
<evidence type="ECO:0000256" key="6">
    <source>
        <dbReference type="ARBA" id="ARBA00022737"/>
    </source>
</evidence>
<dbReference type="PANTHER" id="PTHR44170:SF18">
    <property type="entry name" value="CONTACTIN 3B-RELATED"/>
    <property type="match status" value="1"/>
</dbReference>
<dbReference type="SMART" id="SM00409">
    <property type="entry name" value="IG"/>
    <property type="match status" value="2"/>
</dbReference>
<evidence type="ECO:0000256" key="11">
    <source>
        <dbReference type="ARBA" id="ARBA00023288"/>
    </source>
</evidence>
<dbReference type="GO" id="GO:0098552">
    <property type="term" value="C:side of membrane"/>
    <property type="evidence" value="ECO:0007669"/>
    <property type="project" value="UniProtKB-KW"/>
</dbReference>
<protein>
    <recommendedName>
        <fullName evidence="19">Contactin 4</fullName>
    </recommendedName>
</protein>
<dbReference type="PROSITE" id="PS50835">
    <property type="entry name" value="IG_LIKE"/>
    <property type="match status" value="2"/>
</dbReference>
<comment type="caution">
    <text evidence="17">The sequence shown here is derived from an EMBL/GenBank/DDBJ whole genome shotgun (WGS) entry which is preliminary data.</text>
</comment>
<dbReference type="SUPFAM" id="SSF49265">
    <property type="entry name" value="Fibronectin type III"/>
    <property type="match status" value="2"/>
</dbReference>
<dbReference type="PANTHER" id="PTHR44170">
    <property type="entry name" value="PROTEIN SIDEKICK"/>
    <property type="match status" value="1"/>
</dbReference>
<feature type="domain" description="Ig-like" evidence="15">
    <location>
        <begin position="118"/>
        <end position="204"/>
    </location>
</feature>
<feature type="domain" description="Fibronectin type-III" evidence="16">
    <location>
        <begin position="521"/>
        <end position="611"/>
    </location>
</feature>
<comment type="subunit">
    <text evidence="13">Interacts with PTPRG.</text>
</comment>
<dbReference type="AlphaFoldDB" id="A0ABD0X844"/>
<evidence type="ECO:0000259" key="15">
    <source>
        <dbReference type="PROSITE" id="PS50835"/>
    </source>
</evidence>
<dbReference type="InterPro" id="IPR036116">
    <property type="entry name" value="FN3_sf"/>
</dbReference>
<evidence type="ECO:0000313" key="17">
    <source>
        <dbReference type="EMBL" id="KAL0978656.1"/>
    </source>
</evidence>
<dbReference type="Proteomes" id="UP001557470">
    <property type="component" value="Unassembled WGS sequence"/>
</dbReference>
<proteinExistence type="inferred from homology"/>
<dbReference type="InterPro" id="IPR007110">
    <property type="entry name" value="Ig-like_dom"/>
</dbReference>
<dbReference type="SMART" id="SM00060">
    <property type="entry name" value="FN3"/>
    <property type="match status" value="4"/>
</dbReference>
<evidence type="ECO:0000256" key="9">
    <source>
        <dbReference type="ARBA" id="ARBA00023157"/>
    </source>
</evidence>
<evidence type="ECO:0000256" key="5">
    <source>
        <dbReference type="ARBA" id="ARBA00022729"/>
    </source>
</evidence>
<evidence type="ECO:0000256" key="14">
    <source>
        <dbReference type="SAM" id="MobiDB-lite"/>
    </source>
</evidence>
<evidence type="ECO:0000259" key="16">
    <source>
        <dbReference type="PROSITE" id="PS50853"/>
    </source>
</evidence>
<dbReference type="CDD" id="cd00063">
    <property type="entry name" value="FN3"/>
    <property type="match status" value="3"/>
</dbReference>
<evidence type="ECO:0000256" key="12">
    <source>
        <dbReference type="ARBA" id="ARBA00023319"/>
    </source>
</evidence>
<evidence type="ECO:0000256" key="13">
    <source>
        <dbReference type="ARBA" id="ARBA00038703"/>
    </source>
</evidence>
<dbReference type="InterPro" id="IPR003961">
    <property type="entry name" value="FN3_dom"/>
</dbReference>
<keyword evidence="3" id="KW-1003">Cell membrane</keyword>
<sequence length="639" mass="69260">MYQCLAENEHGAIYASAELKVVASSPDFSKSPVKKSMLVQRGGEVIMECRPHASPRATISWRRGGEFLKDSKRRTIMKDGTLRITNITKSDGGRYTCVAKNTFGTSSSTGSLVVKEATKITIPPLSVDATVGESIVLPCEVSRDPSLDPTFKWFFNGKLVDFNRQDHFEMIGGGSAGDLMIRNIQLKHSGKYVCMVHTVVDSVSAAADLIVRGPPGAPEGLIVGEITDSTAWLSWGSGPDNHSPVIRYTIQARTPFSIGWQAIRTVPDSVPGQMLHATVIDLNPWVDYEFRVVAINNVGVGEPSMPSKQIRTKAAVPEVAPANVSGGGGSRGELVIQWEPIPEELQNGEEFGYVVAFRPLGTSTWQQTVLSSPEASRYTFKNASIPPLLQFEVKVGVYNSIGDGPFSNVVVVYSAEEEPSEAPPRVWARTLSASEIEVSWEPISQTASSGKLIGYKVIFWEEGMQDSHAEVVTVTNTAALLSGLKGSTVYQVSVRAQNSAGAGPSSPAVNVTTRKPPPSQPPENIKWNLTNSKIFLNWDHVKAMGNESEVTGYKVVFRQNWRGKTSVVETNSTSMELQVPSGEDYLIEIKTSSDGGDGSSSSPIKIPTMSSLNSKGHFSSASRRICAFVFLYSLKDSFI</sequence>
<evidence type="ECO:0000256" key="2">
    <source>
        <dbReference type="ARBA" id="ARBA00009812"/>
    </source>
</evidence>
<feature type="domain" description="Fibronectin type-III" evidence="16">
    <location>
        <begin position="422"/>
        <end position="516"/>
    </location>
</feature>
<dbReference type="FunFam" id="2.60.40.10:FF:000052">
    <property type="entry name" value="Contactin 1"/>
    <property type="match status" value="1"/>
</dbReference>
<organism evidence="17 18">
    <name type="scientific">Umbra pygmaea</name>
    <name type="common">Eastern mudminnow</name>
    <dbReference type="NCBI Taxonomy" id="75934"/>
    <lineage>
        <taxon>Eukaryota</taxon>
        <taxon>Metazoa</taxon>
        <taxon>Chordata</taxon>
        <taxon>Craniata</taxon>
        <taxon>Vertebrata</taxon>
        <taxon>Euteleostomi</taxon>
        <taxon>Actinopterygii</taxon>
        <taxon>Neopterygii</taxon>
        <taxon>Teleostei</taxon>
        <taxon>Protacanthopterygii</taxon>
        <taxon>Esociformes</taxon>
        <taxon>Umbridae</taxon>
        <taxon>Umbra</taxon>
    </lineage>
</organism>
<dbReference type="FunFam" id="2.60.40.10:FF:000047">
    <property type="entry name" value="Contactin 1"/>
    <property type="match status" value="1"/>
</dbReference>
<dbReference type="InterPro" id="IPR036179">
    <property type="entry name" value="Ig-like_dom_sf"/>
</dbReference>
<feature type="domain" description="Fibronectin type-III" evidence="16">
    <location>
        <begin position="320"/>
        <end position="417"/>
    </location>
</feature>
<dbReference type="Pfam" id="PF00041">
    <property type="entry name" value="fn3"/>
    <property type="match status" value="3"/>
</dbReference>
<keyword evidence="8" id="KW-0472">Membrane</keyword>
<evidence type="ECO:0008006" key="19">
    <source>
        <dbReference type="Google" id="ProtNLM"/>
    </source>
</evidence>
<feature type="region of interest" description="Disordered" evidence="14">
    <location>
        <begin position="499"/>
        <end position="523"/>
    </location>
</feature>
<evidence type="ECO:0000256" key="7">
    <source>
        <dbReference type="ARBA" id="ARBA00022889"/>
    </source>
</evidence>
<feature type="domain" description="Ig-like" evidence="15">
    <location>
        <begin position="26"/>
        <end position="113"/>
    </location>
</feature>
<dbReference type="FunFam" id="2.60.40.10:FF:000004">
    <property type="entry name" value="DCC isoform 1"/>
    <property type="match status" value="1"/>
</dbReference>
<dbReference type="FunFam" id="2.60.40.10:FF:000054">
    <property type="entry name" value="Contactin 1"/>
    <property type="match status" value="1"/>
</dbReference>
<accession>A0ABD0X844</accession>
<dbReference type="SMART" id="SM00408">
    <property type="entry name" value="IGc2"/>
    <property type="match status" value="2"/>
</dbReference>
<keyword evidence="10" id="KW-0325">Glycoprotein</keyword>
<dbReference type="PROSITE" id="PS50853">
    <property type="entry name" value="FN3"/>
    <property type="match status" value="4"/>
</dbReference>
<gene>
    <name evidence="17" type="ORF">UPYG_G00173540</name>
</gene>
<feature type="domain" description="Fibronectin type-III" evidence="16">
    <location>
        <begin position="217"/>
        <end position="315"/>
    </location>
</feature>
<dbReference type="FunFam" id="2.60.40.10:FF:000035">
    <property type="entry name" value="Contactin 1"/>
    <property type="match status" value="1"/>
</dbReference>
<evidence type="ECO:0000313" key="18">
    <source>
        <dbReference type="Proteomes" id="UP001557470"/>
    </source>
</evidence>
<dbReference type="Pfam" id="PF13927">
    <property type="entry name" value="Ig_3"/>
    <property type="match status" value="1"/>
</dbReference>